<dbReference type="Proteomes" id="UP000677228">
    <property type="component" value="Unassembled WGS sequence"/>
</dbReference>
<comment type="caution">
    <text evidence="2">The sequence shown here is derived from an EMBL/GenBank/DDBJ whole genome shotgun (WGS) entry which is preliminary data.</text>
</comment>
<accession>A0A814SIE6</accession>
<gene>
    <name evidence="2" type="ORF">GPM918_LOCUS21021</name>
    <name evidence="3" type="ORF">OVA965_LOCUS28882</name>
    <name evidence="4" type="ORF">SRO942_LOCUS21019</name>
    <name evidence="5" type="ORF">TMI583_LOCUS29644</name>
</gene>
<dbReference type="Proteomes" id="UP000682733">
    <property type="component" value="Unassembled WGS sequence"/>
</dbReference>
<dbReference type="Proteomes" id="UP000681722">
    <property type="component" value="Unassembled WGS sequence"/>
</dbReference>
<evidence type="ECO:0000313" key="3">
    <source>
        <dbReference type="EMBL" id="CAF1308756.1"/>
    </source>
</evidence>
<organism evidence="2 6">
    <name type="scientific">Didymodactylos carnosus</name>
    <dbReference type="NCBI Taxonomy" id="1234261"/>
    <lineage>
        <taxon>Eukaryota</taxon>
        <taxon>Metazoa</taxon>
        <taxon>Spiralia</taxon>
        <taxon>Gnathifera</taxon>
        <taxon>Rotifera</taxon>
        <taxon>Eurotatoria</taxon>
        <taxon>Bdelloidea</taxon>
        <taxon>Philodinida</taxon>
        <taxon>Philodinidae</taxon>
        <taxon>Didymodactylos</taxon>
    </lineage>
</organism>
<protein>
    <submittedName>
        <fullName evidence="2">Uncharacterized protein</fullName>
    </submittedName>
</protein>
<dbReference type="EMBL" id="CAJNOQ010006798">
    <property type="protein sequence ID" value="CAF1147780.1"/>
    <property type="molecule type" value="Genomic_DNA"/>
</dbReference>
<evidence type="ECO:0000313" key="5">
    <source>
        <dbReference type="EMBL" id="CAF4116202.1"/>
    </source>
</evidence>
<evidence type="ECO:0000313" key="4">
    <source>
        <dbReference type="EMBL" id="CAF3911407.1"/>
    </source>
</evidence>
<dbReference type="EMBL" id="CAJNOK010019964">
    <property type="protein sequence ID" value="CAF1308756.1"/>
    <property type="molecule type" value="Genomic_DNA"/>
</dbReference>
<evidence type="ECO:0000256" key="1">
    <source>
        <dbReference type="SAM" id="MobiDB-lite"/>
    </source>
</evidence>
<evidence type="ECO:0000313" key="6">
    <source>
        <dbReference type="Proteomes" id="UP000663829"/>
    </source>
</evidence>
<feature type="compositionally biased region" description="Acidic residues" evidence="1">
    <location>
        <begin position="16"/>
        <end position="26"/>
    </location>
</feature>
<sequence>MTDLTQNPHILPLNYDDNDQNNDEPVSDSSSIDSDIEINDLSQTLNDDFVKIDLGLGYSISEEKENGLPTIRLLIKRF</sequence>
<name>A0A814SIE6_9BILA</name>
<dbReference type="EMBL" id="CAJOBC010006799">
    <property type="protein sequence ID" value="CAF3911407.1"/>
    <property type="molecule type" value="Genomic_DNA"/>
</dbReference>
<reference evidence="2" key="1">
    <citation type="submission" date="2021-02" db="EMBL/GenBank/DDBJ databases">
        <authorList>
            <person name="Nowell W R."/>
        </authorList>
    </citation>
    <scope>NUCLEOTIDE SEQUENCE</scope>
</reference>
<dbReference type="AlphaFoldDB" id="A0A814SIE6"/>
<dbReference type="EMBL" id="CAJOBA010041547">
    <property type="protein sequence ID" value="CAF4116202.1"/>
    <property type="molecule type" value="Genomic_DNA"/>
</dbReference>
<proteinExistence type="predicted"/>
<keyword evidence="6" id="KW-1185">Reference proteome</keyword>
<feature type="region of interest" description="Disordered" evidence="1">
    <location>
        <begin position="1"/>
        <end position="34"/>
    </location>
</feature>
<dbReference type="Proteomes" id="UP000663829">
    <property type="component" value="Unassembled WGS sequence"/>
</dbReference>
<evidence type="ECO:0000313" key="2">
    <source>
        <dbReference type="EMBL" id="CAF1147780.1"/>
    </source>
</evidence>